<comment type="caution">
    <text evidence="5">The sequence shown here is derived from an EMBL/GenBank/DDBJ whole genome shotgun (WGS) entry which is preliminary data.</text>
</comment>
<dbReference type="CDD" id="cd03801">
    <property type="entry name" value="GT4_PimA-like"/>
    <property type="match status" value="1"/>
</dbReference>
<dbReference type="SUPFAM" id="SSF53756">
    <property type="entry name" value="UDP-Glycosyltransferase/glycogen phosphorylase"/>
    <property type="match status" value="1"/>
</dbReference>
<dbReference type="InterPro" id="IPR028098">
    <property type="entry name" value="Glyco_trans_4-like_N"/>
</dbReference>
<keyword evidence="2 5" id="KW-0808">Transferase</keyword>
<evidence type="ECO:0000259" key="4">
    <source>
        <dbReference type="Pfam" id="PF13439"/>
    </source>
</evidence>
<feature type="domain" description="Glycosyl transferase family 1" evidence="3">
    <location>
        <begin position="178"/>
        <end position="348"/>
    </location>
</feature>
<name>A0A7V2B1B0_RHOMR</name>
<dbReference type="Gene3D" id="3.40.50.2000">
    <property type="entry name" value="Glycogen Phosphorylase B"/>
    <property type="match status" value="2"/>
</dbReference>
<dbReference type="PANTHER" id="PTHR12526">
    <property type="entry name" value="GLYCOSYLTRANSFERASE"/>
    <property type="match status" value="1"/>
</dbReference>
<dbReference type="GO" id="GO:0016757">
    <property type="term" value="F:glycosyltransferase activity"/>
    <property type="evidence" value="ECO:0007669"/>
    <property type="project" value="UniProtKB-KW"/>
</dbReference>
<evidence type="ECO:0000313" key="5">
    <source>
        <dbReference type="EMBL" id="HER96400.1"/>
    </source>
</evidence>
<dbReference type="Pfam" id="PF00534">
    <property type="entry name" value="Glycos_transf_1"/>
    <property type="match status" value="1"/>
</dbReference>
<dbReference type="Pfam" id="PF13439">
    <property type="entry name" value="Glyco_transf_4"/>
    <property type="match status" value="1"/>
</dbReference>
<reference evidence="5" key="1">
    <citation type="journal article" date="2020" name="mSystems">
        <title>Genome- and Community-Level Interaction Insights into Carbon Utilization and Element Cycling Functions of Hydrothermarchaeota in Hydrothermal Sediment.</title>
        <authorList>
            <person name="Zhou Z."/>
            <person name="Liu Y."/>
            <person name="Xu W."/>
            <person name="Pan J."/>
            <person name="Luo Z.H."/>
            <person name="Li M."/>
        </authorList>
    </citation>
    <scope>NUCLEOTIDE SEQUENCE [LARGE SCALE GENOMIC DNA]</scope>
    <source>
        <strain evidence="5">SpSt-143</strain>
    </source>
</reference>
<gene>
    <name evidence="5" type="ORF">ENO59_07770</name>
</gene>
<keyword evidence="1" id="KW-0328">Glycosyltransferase</keyword>
<organism evidence="5">
    <name type="scientific">Rhodothermus marinus</name>
    <name type="common">Rhodothermus obamensis</name>
    <dbReference type="NCBI Taxonomy" id="29549"/>
    <lineage>
        <taxon>Bacteria</taxon>
        <taxon>Pseudomonadati</taxon>
        <taxon>Rhodothermota</taxon>
        <taxon>Rhodothermia</taxon>
        <taxon>Rhodothermales</taxon>
        <taxon>Rhodothermaceae</taxon>
        <taxon>Rhodothermus</taxon>
    </lineage>
</organism>
<protein>
    <submittedName>
        <fullName evidence="5">Glycosyltransferase family 1 protein</fullName>
    </submittedName>
</protein>
<evidence type="ECO:0000256" key="2">
    <source>
        <dbReference type="ARBA" id="ARBA00022679"/>
    </source>
</evidence>
<evidence type="ECO:0000256" key="1">
    <source>
        <dbReference type="ARBA" id="ARBA00022676"/>
    </source>
</evidence>
<dbReference type="AlphaFoldDB" id="A0A7V2B1B0"/>
<sequence length="379" mass="42143">MKVAILMPLAEQRGGAEQLLRLFLRHAPGTPDRWPLVFFEEGSLVEEARAQGYPVQVLWAGRLRQPVRYWQTVRALARMFRQEGITLVLSWMSKAHLYGGIAARLAGIPALWFQHGIPTLDSWMDRWITRVPAVGVLACSQAAAEAQQQLRPVRQTAVVYPAADLTAFDPDRLPAPTEARRQLGLPEKGPLIGMVGRLQRWKGMHTLVQAMPRILEKHPEARALIVGGRHDLEPDYESWLRTLIVQLGLSDRVWLAGFQANVPLWMQAMDVVVHASDREPFGLVVVEAMALGKPVVAGAEGGPREILTEGIDGLLAPYGDAEALARQVLRYLDDPVFAQKVGEAARRRARDFGPEAFAQRLAQVLYAFIPRIAPKAHTV</sequence>
<evidence type="ECO:0000259" key="3">
    <source>
        <dbReference type="Pfam" id="PF00534"/>
    </source>
</evidence>
<dbReference type="InterPro" id="IPR001296">
    <property type="entry name" value="Glyco_trans_1"/>
</dbReference>
<proteinExistence type="predicted"/>
<feature type="domain" description="Glycosyltransferase subfamily 4-like N-terminal" evidence="4">
    <location>
        <begin position="37"/>
        <end position="165"/>
    </location>
</feature>
<dbReference type="EMBL" id="DSGB01000005">
    <property type="protein sequence ID" value="HER96400.1"/>
    <property type="molecule type" value="Genomic_DNA"/>
</dbReference>
<dbReference type="PANTHER" id="PTHR12526:SF510">
    <property type="entry name" value="D-INOSITOL 3-PHOSPHATE GLYCOSYLTRANSFERASE"/>
    <property type="match status" value="1"/>
</dbReference>
<accession>A0A7V2B1B0</accession>